<reference evidence="2 3" key="1">
    <citation type="journal article" date="2018" name="Nat. Ecol. Evol.">
        <title>Pezizomycetes genomes reveal the molecular basis of ectomycorrhizal truffle lifestyle.</title>
        <authorList>
            <person name="Murat C."/>
            <person name="Payen T."/>
            <person name="Noel B."/>
            <person name="Kuo A."/>
            <person name="Morin E."/>
            <person name="Chen J."/>
            <person name="Kohler A."/>
            <person name="Krizsan K."/>
            <person name="Balestrini R."/>
            <person name="Da Silva C."/>
            <person name="Montanini B."/>
            <person name="Hainaut M."/>
            <person name="Levati E."/>
            <person name="Barry K.W."/>
            <person name="Belfiori B."/>
            <person name="Cichocki N."/>
            <person name="Clum A."/>
            <person name="Dockter R.B."/>
            <person name="Fauchery L."/>
            <person name="Guy J."/>
            <person name="Iotti M."/>
            <person name="Le Tacon F."/>
            <person name="Lindquist E.A."/>
            <person name="Lipzen A."/>
            <person name="Malagnac F."/>
            <person name="Mello A."/>
            <person name="Molinier V."/>
            <person name="Miyauchi S."/>
            <person name="Poulain J."/>
            <person name="Riccioni C."/>
            <person name="Rubini A."/>
            <person name="Sitrit Y."/>
            <person name="Splivallo R."/>
            <person name="Traeger S."/>
            <person name="Wang M."/>
            <person name="Zifcakova L."/>
            <person name="Wipf D."/>
            <person name="Zambonelli A."/>
            <person name="Paolocci F."/>
            <person name="Nowrousian M."/>
            <person name="Ottonello S."/>
            <person name="Baldrian P."/>
            <person name="Spatafora J.W."/>
            <person name="Henrissat B."/>
            <person name="Nagy L.G."/>
            <person name="Aury J.M."/>
            <person name="Wincker P."/>
            <person name="Grigoriev I.V."/>
            <person name="Bonfante P."/>
            <person name="Martin F.M."/>
        </authorList>
    </citation>
    <scope>NUCLEOTIDE SEQUENCE [LARGE SCALE GENOMIC DNA]</scope>
    <source>
        <strain evidence="2 3">RN42</strain>
    </source>
</reference>
<sequence length="166" mass="18354">MDEASQQARILREVEARYSKESIHKITRNGESINTESIQKIANHGEITNTESPKLNNHPSPTKSNPPALRTSLKERHTVLLAPIATTLPDGLVLGVWRGISEERTFFDSSPDSQGCRKRCGVWSNTASGSKANRNQRGLSETSKKDRNSSSQGRASESQQEQKSPQ</sequence>
<dbReference type="Proteomes" id="UP000275078">
    <property type="component" value="Unassembled WGS sequence"/>
</dbReference>
<feature type="region of interest" description="Disordered" evidence="1">
    <location>
        <begin position="106"/>
        <end position="166"/>
    </location>
</feature>
<proteinExistence type="predicted"/>
<evidence type="ECO:0000256" key="1">
    <source>
        <dbReference type="SAM" id="MobiDB-lite"/>
    </source>
</evidence>
<organism evidence="2 3">
    <name type="scientific">Ascobolus immersus RN42</name>
    <dbReference type="NCBI Taxonomy" id="1160509"/>
    <lineage>
        <taxon>Eukaryota</taxon>
        <taxon>Fungi</taxon>
        <taxon>Dikarya</taxon>
        <taxon>Ascomycota</taxon>
        <taxon>Pezizomycotina</taxon>
        <taxon>Pezizomycetes</taxon>
        <taxon>Pezizales</taxon>
        <taxon>Ascobolaceae</taxon>
        <taxon>Ascobolus</taxon>
    </lineage>
</organism>
<protein>
    <submittedName>
        <fullName evidence="2">Uncharacterized protein</fullName>
    </submittedName>
</protein>
<keyword evidence="3" id="KW-1185">Reference proteome</keyword>
<evidence type="ECO:0000313" key="3">
    <source>
        <dbReference type="Proteomes" id="UP000275078"/>
    </source>
</evidence>
<dbReference type="EMBL" id="ML119733">
    <property type="protein sequence ID" value="RPA77023.1"/>
    <property type="molecule type" value="Genomic_DNA"/>
</dbReference>
<name>A0A3N4HT40_ASCIM</name>
<feature type="compositionally biased region" description="Polar residues" evidence="1">
    <location>
        <begin position="149"/>
        <end position="166"/>
    </location>
</feature>
<feature type="region of interest" description="Disordered" evidence="1">
    <location>
        <begin position="44"/>
        <end position="74"/>
    </location>
</feature>
<feature type="compositionally biased region" description="Polar residues" evidence="1">
    <location>
        <begin position="44"/>
        <end position="65"/>
    </location>
</feature>
<feature type="compositionally biased region" description="Polar residues" evidence="1">
    <location>
        <begin position="123"/>
        <end position="141"/>
    </location>
</feature>
<gene>
    <name evidence="2" type="ORF">BJ508DRAFT_350903</name>
</gene>
<dbReference type="AlphaFoldDB" id="A0A3N4HT40"/>
<evidence type="ECO:0000313" key="2">
    <source>
        <dbReference type="EMBL" id="RPA77023.1"/>
    </source>
</evidence>
<accession>A0A3N4HT40</accession>